<dbReference type="Gene3D" id="2.40.10.10">
    <property type="entry name" value="Trypsin-like serine proteases"/>
    <property type="match status" value="1"/>
</dbReference>
<dbReference type="Proteomes" id="UP000442535">
    <property type="component" value="Unassembled WGS sequence"/>
</dbReference>
<dbReference type="SUPFAM" id="SSF50494">
    <property type="entry name" value="Trypsin-like serine proteases"/>
    <property type="match status" value="1"/>
</dbReference>
<organism evidence="2 3">
    <name type="scientific">Mobiluncus porci</name>
    <dbReference type="NCBI Taxonomy" id="2652278"/>
    <lineage>
        <taxon>Bacteria</taxon>
        <taxon>Bacillati</taxon>
        <taxon>Actinomycetota</taxon>
        <taxon>Actinomycetes</taxon>
        <taxon>Actinomycetales</taxon>
        <taxon>Actinomycetaceae</taxon>
        <taxon>Mobiluncus</taxon>
    </lineage>
</organism>
<feature type="domain" description="Peptidase S1" evidence="1">
    <location>
        <begin position="8"/>
        <end position="211"/>
    </location>
</feature>
<reference evidence="2 3" key="1">
    <citation type="submission" date="2019-08" db="EMBL/GenBank/DDBJ databases">
        <title>In-depth cultivation of the pig gut microbiome towards novel bacterial diversity and tailored functional studies.</title>
        <authorList>
            <person name="Wylensek D."/>
            <person name="Hitch T.C.A."/>
            <person name="Clavel T."/>
        </authorList>
    </citation>
    <scope>NUCLEOTIDE SEQUENCE [LARGE SCALE GENOMIC DNA]</scope>
    <source>
        <strain evidence="2 3">RF-GAM-744-WT-7</strain>
    </source>
</reference>
<dbReference type="SMART" id="SM00020">
    <property type="entry name" value="Tryp_SPc"/>
    <property type="match status" value="1"/>
</dbReference>
<sequence length="542" mass="55480">MGILSLAVPAGAVTPPNHPDGSTTPWAVQLAIMDTQDQGFVHCSGSIVSSLWVLTARHCVENPVMSEAYADVGAGPSYEFPYRLTEIVKHPSYDVALVKLDHSPQRPSLALVDAPVAPGSNATFYGFGGSDVLTEALVQVVGTSWDGHLFARSPSGVKTVVGDSGGPLVSNGKIAGVLSAAVTYPYESFIPEDYKFVPSSVFRDWFLQTLGLAPSPQNPAPAGPANPAANPTSVPVPTVPVAPNRIAGSNRVQTSLAVWQQGGFISNAVVIATGRNAADALAAGPLAASMNAPLLLSTAATIEPTTVAEILNRGIREVYLVGGGLQFDPNSVAALGGRGIQVHSLAGADRFETAVLVARTAIEKWNLQGRLINPIFLADGINFPDALSAGAAGANLYGVVLLTNSHSMPPATAAFLGSRAASSPRLYAVGGPAYQAWNSSQPGGIPAVGLVGANRYHTAALLAANLTPYTTSALVVSGVNFPDGLSAAPLAARRNARLLLTSPSQLPPESGTSLATLTQRQSSLVVGGAGAVSDAVAWAVLG</sequence>
<evidence type="ECO:0000259" key="1">
    <source>
        <dbReference type="PROSITE" id="PS50240"/>
    </source>
</evidence>
<name>A0A7K0K4L3_9ACTO</name>
<evidence type="ECO:0000313" key="3">
    <source>
        <dbReference type="Proteomes" id="UP000442535"/>
    </source>
</evidence>
<dbReference type="InterPro" id="IPR007253">
    <property type="entry name" value="Cell_wall-bd_2"/>
</dbReference>
<dbReference type="EMBL" id="VUMY01000019">
    <property type="protein sequence ID" value="MST50417.1"/>
    <property type="molecule type" value="Genomic_DNA"/>
</dbReference>
<dbReference type="PANTHER" id="PTHR30032">
    <property type="entry name" value="N-ACETYLMURAMOYL-L-ALANINE AMIDASE-RELATED"/>
    <property type="match status" value="1"/>
</dbReference>
<dbReference type="InterPro" id="IPR009003">
    <property type="entry name" value="Peptidase_S1_PA"/>
</dbReference>
<dbReference type="Gene3D" id="3.40.50.12090">
    <property type="match status" value="1"/>
</dbReference>
<dbReference type="AlphaFoldDB" id="A0A7K0K4L3"/>
<dbReference type="Pfam" id="PF04122">
    <property type="entry name" value="CW_binding_2"/>
    <property type="match status" value="3"/>
</dbReference>
<dbReference type="InterPro" id="IPR043504">
    <property type="entry name" value="Peptidase_S1_PA_chymotrypsin"/>
</dbReference>
<dbReference type="PROSITE" id="PS50240">
    <property type="entry name" value="TRYPSIN_DOM"/>
    <property type="match status" value="1"/>
</dbReference>
<accession>A0A7K0K4L3</accession>
<dbReference type="PRINTS" id="PR00722">
    <property type="entry name" value="CHYMOTRYPSIN"/>
</dbReference>
<keyword evidence="3" id="KW-1185">Reference proteome</keyword>
<dbReference type="Pfam" id="PF00089">
    <property type="entry name" value="Trypsin"/>
    <property type="match status" value="1"/>
</dbReference>
<dbReference type="PANTHER" id="PTHR30032:SF8">
    <property type="entry name" value="GERMINATION-SPECIFIC N-ACETYLMURAMOYL-L-ALANINE AMIDASE"/>
    <property type="match status" value="1"/>
</dbReference>
<evidence type="ECO:0000313" key="2">
    <source>
        <dbReference type="EMBL" id="MST50417.1"/>
    </source>
</evidence>
<proteinExistence type="predicted"/>
<dbReference type="InterPro" id="IPR051922">
    <property type="entry name" value="Bact_Sporulation_Assoc"/>
</dbReference>
<dbReference type="InterPro" id="IPR001314">
    <property type="entry name" value="Peptidase_S1A"/>
</dbReference>
<dbReference type="GO" id="GO:0006508">
    <property type="term" value="P:proteolysis"/>
    <property type="evidence" value="ECO:0007669"/>
    <property type="project" value="InterPro"/>
</dbReference>
<dbReference type="GO" id="GO:0004252">
    <property type="term" value="F:serine-type endopeptidase activity"/>
    <property type="evidence" value="ECO:0007669"/>
    <property type="project" value="InterPro"/>
</dbReference>
<comment type="caution">
    <text evidence="2">The sequence shown here is derived from an EMBL/GenBank/DDBJ whole genome shotgun (WGS) entry which is preliminary data.</text>
</comment>
<gene>
    <name evidence="2" type="ORF">FYJ63_09325</name>
</gene>
<protein>
    <submittedName>
        <fullName evidence="2">Cell wall-binding repeat-containing protein</fullName>
    </submittedName>
</protein>
<dbReference type="InterPro" id="IPR001254">
    <property type="entry name" value="Trypsin_dom"/>
</dbReference>